<dbReference type="Pfam" id="PF06568">
    <property type="entry name" value="YjiS-like"/>
    <property type="match status" value="1"/>
</dbReference>
<comment type="caution">
    <text evidence="2">The sequence shown here is derived from an EMBL/GenBank/DDBJ whole genome shotgun (WGS) entry which is preliminary data.</text>
</comment>
<dbReference type="Proteomes" id="UP000539372">
    <property type="component" value="Unassembled WGS sequence"/>
</dbReference>
<organism evidence="2 3">
    <name type="scientific">Pacificispira spongiicola</name>
    <dbReference type="NCBI Taxonomy" id="2729598"/>
    <lineage>
        <taxon>Bacteria</taxon>
        <taxon>Pseudomonadati</taxon>
        <taxon>Pseudomonadota</taxon>
        <taxon>Alphaproteobacteria</taxon>
        <taxon>Rhodospirillales</taxon>
        <taxon>Rhodospirillaceae</taxon>
        <taxon>Pacificispira</taxon>
    </lineage>
</organism>
<evidence type="ECO:0000313" key="2">
    <source>
        <dbReference type="EMBL" id="NMM43205.1"/>
    </source>
</evidence>
<evidence type="ECO:0000259" key="1">
    <source>
        <dbReference type="Pfam" id="PF06568"/>
    </source>
</evidence>
<accession>A0A7Y0HD30</accession>
<reference evidence="2 3" key="1">
    <citation type="submission" date="2020-04" db="EMBL/GenBank/DDBJ databases">
        <title>Rhodospirillaceae bacterium KN72 isolated from deep sea.</title>
        <authorList>
            <person name="Zhang D.-C."/>
        </authorList>
    </citation>
    <scope>NUCLEOTIDE SEQUENCE [LARGE SCALE GENOMIC DNA]</scope>
    <source>
        <strain evidence="2 3">KN72</strain>
    </source>
</reference>
<keyword evidence="3" id="KW-1185">Reference proteome</keyword>
<dbReference type="RefSeq" id="WP_169623502.1">
    <property type="nucleotide sequence ID" value="NZ_JABBNT010000001.1"/>
</dbReference>
<protein>
    <submittedName>
        <fullName evidence="2">DUF1127 domain-containing protein</fullName>
    </submittedName>
</protein>
<gene>
    <name evidence="2" type="ORF">HH303_01865</name>
</gene>
<name>A0A7Y0HD30_9PROT</name>
<dbReference type="InterPro" id="IPR009506">
    <property type="entry name" value="YjiS-like"/>
</dbReference>
<dbReference type="EMBL" id="JABBNT010000001">
    <property type="protein sequence ID" value="NMM43205.1"/>
    <property type="molecule type" value="Genomic_DNA"/>
</dbReference>
<feature type="domain" description="YjiS-like" evidence="1">
    <location>
        <begin position="26"/>
        <end position="59"/>
    </location>
</feature>
<proteinExistence type="predicted"/>
<evidence type="ECO:0000313" key="3">
    <source>
        <dbReference type="Proteomes" id="UP000539372"/>
    </source>
</evidence>
<sequence length="70" mass="8192">MSDYASHGNFESYADALERDGLTVGALIVKWHARWQNRRALEEMPRERLDDIGMTREEALREAAKPFWRA</sequence>
<dbReference type="AlphaFoldDB" id="A0A7Y0HD30"/>